<comment type="subcellular location">
    <subcellularLocation>
        <location evidence="1">Membrane</location>
        <topology evidence="1">Multi-pass membrane protein</topology>
    </subcellularLocation>
</comment>
<evidence type="ECO:0000256" key="5">
    <source>
        <dbReference type="ARBA" id="ARBA00022856"/>
    </source>
</evidence>
<keyword evidence="6" id="KW-0653">Protein transport</keyword>
<dbReference type="Pfam" id="PF03169">
    <property type="entry name" value="OPT"/>
    <property type="match status" value="1"/>
</dbReference>
<evidence type="ECO:0000256" key="6">
    <source>
        <dbReference type="ARBA" id="ARBA00022927"/>
    </source>
</evidence>
<keyword evidence="4 9" id="KW-0812">Transmembrane</keyword>
<dbReference type="PANTHER" id="PTHR22601">
    <property type="entry name" value="ISP4 LIKE PROTEIN"/>
    <property type="match status" value="1"/>
</dbReference>
<feature type="transmembrane region" description="Helical" evidence="9">
    <location>
        <begin position="156"/>
        <end position="179"/>
    </location>
</feature>
<keyword evidence="5" id="KW-0571">Peptide transport</keyword>
<sequence>IPPRALFLVQLTSLAISTLSQVSVVNWALTHIPSICTNDAPNGFTCPFSRTHFNTSIIWGAIGPRRFFSSSGGSPYHGLLYFFLLGGILPVLAWLLKRRYPGSKIWAKAHVPLFLGGLNYIPPASGTNYGSWAIVGLVFGVLVKRKAARWWKKYNFVLSAALDCSVAIAGVIIFFAVFYSGASKHLSWWGTQVYKNTCDWKACPYRELGKGETFGP</sequence>
<feature type="chain" id="PRO_5041435301" evidence="10">
    <location>
        <begin position="21"/>
        <end position="216"/>
    </location>
</feature>
<evidence type="ECO:0000256" key="7">
    <source>
        <dbReference type="ARBA" id="ARBA00022989"/>
    </source>
</evidence>
<comment type="caution">
    <text evidence="11">The sequence shown here is derived from an EMBL/GenBank/DDBJ whole genome shotgun (WGS) entry which is preliminary data.</text>
</comment>
<keyword evidence="12" id="KW-1185">Reference proteome</keyword>
<keyword evidence="3" id="KW-0813">Transport</keyword>
<keyword evidence="7 9" id="KW-1133">Transmembrane helix</keyword>
<keyword evidence="10" id="KW-0732">Signal</keyword>
<name>A0AA39WV35_9PEZI</name>
<organism evidence="11 12">
    <name type="scientific">Lasiodiplodia hormozganensis</name>
    <dbReference type="NCBI Taxonomy" id="869390"/>
    <lineage>
        <taxon>Eukaryota</taxon>
        <taxon>Fungi</taxon>
        <taxon>Dikarya</taxon>
        <taxon>Ascomycota</taxon>
        <taxon>Pezizomycotina</taxon>
        <taxon>Dothideomycetes</taxon>
        <taxon>Dothideomycetes incertae sedis</taxon>
        <taxon>Botryosphaeriales</taxon>
        <taxon>Botryosphaeriaceae</taxon>
        <taxon>Lasiodiplodia</taxon>
    </lineage>
</organism>
<proteinExistence type="inferred from homology"/>
<dbReference type="Proteomes" id="UP001175001">
    <property type="component" value="Unassembled WGS sequence"/>
</dbReference>
<gene>
    <name evidence="11" type="primary">pgt1_1</name>
    <name evidence="11" type="ORF">DIS24_g11395</name>
</gene>
<evidence type="ECO:0000313" key="12">
    <source>
        <dbReference type="Proteomes" id="UP001175001"/>
    </source>
</evidence>
<evidence type="ECO:0000256" key="2">
    <source>
        <dbReference type="ARBA" id="ARBA00008807"/>
    </source>
</evidence>
<evidence type="ECO:0000313" key="11">
    <source>
        <dbReference type="EMBL" id="KAK0622106.1"/>
    </source>
</evidence>
<evidence type="ECO:0000256" key="10">
    <source>
        <dbReference type="SAM" id="SignalP"/>
    </source>
</evidence>
<dbReference type="GO" id="GO:0016020">
    <property type="term" value="C:membrane"/>
    <property type="evidence" value="ECO:0007669"/>
    <property type="project" value="UniProtKB-SubCell"/>
</dbReference>
<feature type="transmembrane region" description="Helical" evidence="9">
    <location>
        <begin position="78"/>
        <end position="96"/>
    </location>
</feature>
<dbReference type="EMBL" id="JAUJDW010000162">
    <property type="protein sequence ID" value="KAK0622106.1"/>
    <property type="molecule type" value="Genomic_DNA"/>
</dbReference>
<dbReference type="NCBIfam" id="TIGR00728">
    <property type="entry name" value="OPT_sfam"/>
    <property type="match status" value="1"/>
</dbReference>
<reference evidence="11" key="1">
    <citation type="submission" date="2023-06" db="EMBL/GenBank/DDBJ databases">
        <title>Multi-omics analyses reveal the molecular pathogenesis toolkit of Lasiodiplodia hormozganensis, a cross-kingdom pathogen.</title>
        <authorList>
            <person name="Felix C."/>
            <person name="Meneses R."/>
            <person name="Goncalves M.F.M."/>
            <person name="Tilleman L."/>
            <person name="Duarte A.S."/>
            <person name="Jorrin-Novo J.V."/>
            <person name="Van De Peer Y."/>
            <person name="Deforce D."/>
            <person name="Van Nieuwerburgh F."/>
            <person name="Esteves A.C."/>
            <person name="Alves A."/>
        </authorList>
    </citation>
    <scope>NUCLEOTIDE SEQUENCE</scope>
    <source>
        <strain evidence="11">CBS 339.90</strain>
    </source>
</reference>
<dbReference type="InterPro" id="IPR004813">
    <property type="entry name" value="OPT"/>
</dbReference>
<dbReference type="GO" id="GO:0015031">
    <property type="term" value="P:protein transport"/>
    <property type="evidence" value="ECO:0007669"/>
    <property type="project" value="UniProtKB-KW"/>
</dbReference>
<evidence type="ECO:0000256" key="3">
    <source>
        <dbReference type="ARBA" id="ARBA00022448"/>
    </source>
</evidence>
<feature type="transmembrane region" description="Helical" evidence="9">
    <location>
        <begin position="127"/>
        <end position="144"/>
    </location>
</feature>
<evidence type="ECO:0000256" key="1">
    <source>
        <dbReference type="ARBA" id="ARBA00004141"/>
    </source>
</evidence>
<evidence type="ECO:0000256" key="8">
    <source>
        <dbReference type="ARBA" id="ARBA00023136"/>
    </source>
</evidence>
<dbReference type="AlphaFoldDB" id="A0AA39WV35"/>
<protein>
    <submittedName>
        <fullName evidence="11">Glutathione transporter 1</fullName>
    </submittedName>
</protein>
<comment type="similarity">
    <text evidence="2">Belongs to the oligopeptide OPT transporter family.</text>
</comment>
<feature type="signal peptide" evidence="10">
    <location>
        <begin position="1"/>
        <end position="20"/>
    </location>
</feature>
<evidence type="ECO:0000256" key="4">
    <source>
        <dbReference type="ARBA" id="ARBA00022692"/>
    </source>
</evidence>
<evidence type="ECO:0000256" key="9">
    <source>
        <dbReference type="SAM" id="Phobius"/>
    </source>
</evidence>
<keyword evidence="8 9" id="KW-0472">Membrane</keyword>
<feature type="non-terminal residue" evidence="11">
    <location>
        <position position="1"/>
    </location>
</feature>
<dbReference type="GO" id="GO:0035673">
    <property type="term" value="F:oligopeptide transmembrane transporter activity"/>
    <property type="evidence" value="ECO:0007669"/>
    <property type="project" value="InterPro"/>
</dbReference>
<dbReference type="InterPro" id="IPR004648">
    <property type="entry name" value="Oligpept_transpt"/>
</dbReference>
<accession>A0AA39WV35</accession>